<accession>A0ABU4S669</accession>
<comment type="caution">
    <text evidence="2">The sequence shown here is derived from an EMBL/GenBank/DDBJ whole genome shotgun (WGS) entry which is preliminary data.</text>
</comment>
<protein>
    <submittedName>
        <fullName evidence="2">AraC family transcriptional regulator</fullName>
    </submittedName>
</protein>
<sequence length="259" mass="29550">MNLKLFGMPDHLSLCGDKLSAHRHRHDFMHFIVSLKNEPITIKINDENYQSTAFLLNSRVTHCIMLEKQAYWLVLINHTSPLAACLRHQWLNDNLLFRDLSPHLQSLIPDAHNMFKQLQIDSDTYNRLWQKTVQELGVSACYLPHQISDKRVNAIISTLQSTSKLPPHDDSLLANIYLSRSRLSHLFTDSTGSSLKSYLLFHRLITALLKIYQGDSVTQAALESGFDSPSHLSATSRRLMGISPRFAKQVSQFLKVFPA</sequence>
<proteinExistence type="predicted"/>
<feature type="domain" description="HTH araC/xylS-type" evidence="1">
    <location>
        <begin position="149"/>
        <end position="250"/>
    </location>
</feature>
<reference evidence="3" key="1">
    <citation type="journal article" date="2024" name="Toxins">
        <title>Genome Sequence Analysis of Native Xenorhabdus Strains Isolated from Entomopathogenic Nematodes in Argentina.</title>
        <authorList>
            <person name="Palma L."/>
            <person name="Frizzo L."/>
            <person name="Kaiser S."/>
            <person name="Berry C."/>
            <person name="Caballero P."/>
            <person name="Bode H.B."/>
            <person name="Del Valle E.E."/>
        </authorList>
    </citation>
    <scope>NUCLEOTIDE SEQUENCE [LARGE SCALE GENOMIC DNA]</scope>
    <source>
        <strain evidence="3">12</strain>
    </source>
</reference>
<organism evidence="2 3">
    <name type="scientific">Xenorhabdus santafensis</name>
    <dbReference type="NCBI Taxonomy" id="2582833"/>
    <lineage>
        <taxon>Bacteria</taxon>
        <taxon>Pseudomonadati</taxon>
        <taxon>Pseudomonadota</taxon>
        <taxon>Gammaproteobacteria</taxon>
        <taxon>Enterobacterales</taxon>
        <taxon>Morganellaceae</taxon>
        <taxon>Xenorhabdus</taxon>
    </lineage>
</organism>
<dbReference type="Proteomes" id="UP001271890">
    <property type="component" value="Unassembled WGS sequence"/>
</dbReference>
<evidence type="ECO:0000259" key="1">
    <source>
        <dbReference type="PROSITE" id="PS01124"/>
    </source>
</evidence>
<name>A0ABU4S669_9GAMM</name>
<dbReference type="PROSITE" id="PS01124">
    <property type="entry name" value="HTH_ARAC_FAMILY_2"/>
    <property type="match status" value="1"/>
</dbReference>
<dbReference type="InterPro" id="IPR018060">
    <property type="entry name" value="HTH_AraC"/>
</dbReference>
<evidence type="ECO:0000313" key="3">
    <source>
        <dbReference type="Proteomes" id="UP001271890"/>
    </source>
</evidence>
<dbReference type="PANTHER" id="PTHR11019:SF159">
    <property type="entry name" value="TRANSCRIPTIONAL REGULATOR-RELATED"/>
    <property type="match status" value="1"/>
</dbReference>
<dbReference type="SMART" id="SM00342">
    <property type="entry name" value="HTH_ARAC"/>
    <property type="match status" value="1"/>
</dbReference>
<evidence type="ECO:0000313" key="2">
    <source>
        <dbReference type="EMBL" id="MDX7986521.1"/>
    </source>
</evidence>
<dbReference type="Gene3D" id="1.10.10.60">
    <property type="entry name" value="Homeodomain-like"/>
    <property type="match status" value="1"/>
</dbReference>
<gene>
    <name evidence="2" type="ORF">FE392_04110</name>
</gene>
<dbReference type="Pfam" id="PF12833">
    <property type="entry name" value="HTH_18"/>
    <property type="match status" value="1"/>
</dbReference>
<keyword evidence="3" id="KW-1185">Reference proteome</keyword>
<dbReference type="PANTHER" id="PTHR11019">
    <property type="entry name" value="HTH-TYPE TRANSCRIPTIONAL REGULATOR NIMR"/>
    <property type="match status" value="1"/>
</dbReference>
<dbReference type="EMBL" id="VCDN01000013">
    <property type="protein sequence ID" value="MDX7986521.1"/>
    <property type="molecule type" value="Genomic_DNA"/>
</dbReference>